<dbReference type="AlphaFoldDB" id="A0A0E9VIA2"/>
<evidence type="ECO:0000313" key="1">
    <source>
        <dbReference type="EMBL" id="JAH77170.1"/>
    </source>
</evidence>
<reference evidence="1" key="2">
    <citation type="journal article" date="2015" name="Fish Shellfish Immunol.">
        <title>Early steps in the European eel (Anguilla anguilla)-Vibrio vulnificus interaction in the gills: Role of the RtxA13 toxin.</title>
        <authorList>
            <person name="Callol A."/>
            <person name="Pajuelo D."/>
            <person name="Ebbesson L."/>
            <person name="Teles M."/>
            <person name="MacKenzie S."/>
            <person name="Amaro C."/>
        </authorList>
    </citation>
    <scope>NUCLEOTIDE SEQUENCE</scope>
</reference>
<protein>
    <submittedName>
        <fullName evidence="1">Uncharacterized protein</fullName>
    </submittedName>
</protein>
<organism evidence="1">
    <name type="scientific">Anguilla anguilla</name>
    <name type="common">European freshwater eel</name>
    <name type="synonym">Muraena anguilla</name>
    <dbReference type="NCBI Taxonomy" id="7936"/>
    <lineage>
        <taxon>Eukaryota</taxon>
        <taxon>Metazoa</taxon>
        <taxon>Chordata</taxon>
        <taxon>Craniata</taxon>
        <taxon>Vertebrata</taxon>
        <taxon>Euteleostomi</taxon>
        <taxon>Actinopterygii</taxon>
        <taxon>Neopterygii</taxon>
        <taxon>Teleostei</taxon>
        <taxon>Anguilliformes</taxon>
        <taxon>Anguillidae</taxon>
        <taxon>Anguilla</taxon>
    </lineage>
</organism>
<name>A0A0E9VIA2_ANGAN</name>
<reference evidence="1" key="1">
    <citation type="submission" date="2014-11" db="EMBL/GenBank/DDBJ databases">
        <authorList>
            <person name="Amaro Gonzalez C."/>
        </authorList>
    </citation>
    <scope>NUCLEOTIDE SEQUENCE</scope>
</reference>
<proteinExistence type="predicted"/>
<accession>A0A0E9VIA2</accession>
<sequence length="22" mass="2447">MHSSDKAVYPKEIFHTLSGVSI</sequence>
<dbReference type="EMBL" id="GBXM01031407">
    <property type="protein sequence ID" value="JAH77170.1"/>
    <property type="molecule type" value="Transcribed_RNA"/>
</dbReference>